<evidence type="ECO:0000313" key="1">
    <source>
        <dbReference type="EMBL" id="GLL14120.1"/>
    </source>
</evidence>
<protein>
    <recommendedName>
        <fullName evidence="3">SnoaL-like domain-containing protein</fullName>
    </recommendedName>
</protein>
<evidence type="ECO:0008006" key="3">
    <source>
        <dbReference type="Google" id="ProtNLM"/>
    </source>
</evidence>
<comment type="caution">
    <text evidence="1">The sequence shown here is derived from an EMBL/GenBank/DDBJ whole genome shotgun (WGS) entry which is preliminary data.</text>
</comment>
<dbReference type="Gene3D" id="3.10.450.50">
    <property type="match status" value="1"/>
</dbReference>
<dbReference type="EMBL" id="BSFQ01000028">
    <property type="protein sequence ID" value="GLL14120.1"/>
    <property type="molecule type" value="Genomic_DNA"/>
</dbReference>
<dbReference type="GO" id="GO:0030638">
    <property type="term" value="P:polyketide metabolic process"/>
    <property type="evidence" value="ECO:0007669"/>
    <property type="project" value="InterPro"/>
</dbReference>
<accession>A0A9W6L925</accession>
<reference evidence="1" key="2">
    <citation type="submission" date="2023-01" db="EMBL/GenBank/DDBJ databases">
        <authorList>
            <person name="Sun Q."/>
            <person name="Evtushenko L."/>
        </authorList>
    </citation>
    <scope>NUCLEOTIDE SEQUENCE</scope>
    <source>
        <strain evidence="1">VKM Ac-1069</strain>
    </source>
</reference>
<evidence type="ECO:0000313" key="2">
    <source>
        <dbReference type="Proteomes" id="UP001143463"/>
    </source>
</evidence>
<proteinExistence type="predicted"/>
<name>A0A9W6L925_9PSEU</name>
<reference evidence="1" key="1">
    <citation type="journal article" date="2014" name="Int. J. Syst. Evol. Microbiol.">
        <title>Complete genome sequence of Corynebacterium casei LMG S-19264T (=DSM 44701T), isolated from a smear-ripened cheese.</title>
        <authorList>
            <consortium name="US DOE Joint Genome Institute (JGI-PGF)"/>
            <person name="Walter F."/>
            <person name="Albersmeier A."/>
            <person name="Kalinowski J."/>
            <person name="Ruckert C."/>
        </authorList>
    </citation>
    <scope>NUCLEOTIDE SEQUENCE</scope>
    <source>
        <strain evidence="1">VKM Ac-1069</strain>
    </source>
</reference>
<keyword evidence="2" id="KW-1185">Reference proteome</keyword>
<dbReference type="RefSeq" id="WP_037050831.1">
    <property type="nucleotide sequence ID" value="NZ_BAAAUZ010000024.1"/>
</dbReference>
<dbReference type="InterPro" id="IPR009959">
    <property type="entry name" value="Cyclase_SnoaL-like"/>
</dbReference>
<dbReference type="SUPFAM" id="SSF54427">
    <property type="entry name" value="NTF2-like"/>
    <property type="match status" value="1"/>
</dbReference>
<organism evidence="1 2">
    <name type="scientific">Pseudonocardia halophobica</name>
    <dbReference type="NCBI Taxonomy" id="29401"/>
    <lineage>
        <taxon>Bacteria</taxon>
        <taxon>Bacillati</taxon>
        <taxon>Actinomycetota</taxon>
        <taxon>Actinomycetes</taxon>
        <taxon>Pseudonocardiales</taxon>
        <taxon>Pseudonocardiaceae</taxon>
        <taxon>Pseudonocardia</taxon>
    </lineage>
</organism>
<dbReference type="InterPro" id="IPR032710">
    <property type="entry name" value="NTF2-like_dom_sf"/>
</dbReference>
<gene>
    <name evidence="1" type="ORF">GCM10017577_52660</name>
</gene>
<dbReference type="Proteomes" id="UP001143463">
    <property type="component" value="Unassembled WGS sequence"/>
</dbReference>
<dbReference type="AlphaFoldDB" id="A0A9W6L925"/>
<sequence length="135" mass="14333">MTVDRLLALWAVPPDTRPDPEADFAAVYTDPVLVNGTSITVAEMVDRARALHAAFTGHEREVLEVVETPGKLAVAFRLVADHTGPWSTAVGELAPTGKRLSLTVVDVLTLAPDGRIAAIVMVADELGRLRQAGAL</sequence>
<dbReference type="Pfam" id="PF07366">
    <property type="entry name" value="SnoaL"/>
    <property type="match status" value="1"/>
</dbReference>